<evidence type="ECO:0000256" key="7">
    <source>
        <dbReference type="ARBA" id="ARBA00023180"/>
    </source>
</evidence>
<protein>
    <recommendedName>
        <fullName evidence="11">GH16 domain-containing protein</fullName>
    </recommendedName>
</protein>
<comment type="subcellular location">
    <subcellularLocation>
        <location evidence="1">Membrane</location>
        <topology evidence="1">Single-pass type II membrane protein</topology>
    </subcellularLocation>
</comment>
<keyword evidence="4" id="KW-0735">Signal-anchor</keyword>
<dbReference type="Gene3D" id="2.60.120.200">
    <property type="match status" value="1"/>
</dbReference>
<dbReference type="InterPro" id="IPR000757">
    <property type="entry name" value="Beta-glucanase-like"/>
</dbReference>
<dbReference type="PANTHER" id="PTHR31361:SF1">
    <property type="entry name" value="BETA-GLUCAN SYNTHESIS-ASSOCIATED PROTEIN KRE6-RELATED"/>
    <property type="match status" value="1"/>
</dbReference>
<dbReference type="GO" id="GO:0005886">
    <property type="term" value="C:plasma membrane"/>
    <property type="evidence" value="ECO:0007669"/>
    <property type="project" value="TreeGrafter"/>
</dbReference>
<dbReference type="GO" id="GO:0006078">
    <property type="term" value="P:(1-&gt;6)-beta-D-glucan biosynthetic process"/>
    <property type="evidence" value="ECO:0007669"/>
    <property type="project" value="TreeGrafter"/>
</dbReference>
<dbReference type="InterPro" id="IPR013320">
    <property type="entry name" value="ConA-like_dom_sf"/>
</dbReference>
<dbReference type="FunFam" id="2.60.120.200:FF:000135">
    <property type="entry name" value="Related to KRE6-glucan synthase subunit"/>
    <property type="match status" value="1"/>
</dbReference>
<evidence type="ECO:0000256" key="6">
    <source>
        <dbReference type="ARBA" id="ARBA00023136"/>
    </source>
</evidence>
<evidence type="ECO:0000256" key="1">
    <source>
        <dbReference type="ARBA" id="ARBA00004606"/>
    </source>
</evidence>
<evidence type="ECO:0000259" key="11">
    <source>
        <dbReference type="PROSITE" id="PS51762"/>
    </source>
</evidence>
<evidence type="ECO:0000313" key="12">
    <source>
        <dbReference type="EMBL" id="KAF5368856.1"/>
    </source>
</evidence>
<sequence length="581" mass="64182">MSEDYSKSYPKSYPSPFGPGRSTSIATSGMLNMGLNPTSGSISSPYGSFSDERRFTSSGSALLHASVTEKYSLAADPTTWGYSLSPDTIEPDDWLHDYDPRREDRGAIFSTRALGNLGCLLALGLALLALFAGYPIATYFEQHTSRNSGLNLGSTNASGQVPDLGNWGLIDQDTPESAYTINSYTDGSTKMQLVFSDEFNQDGRSFYPGDDPYWEAVDLHYWQTNNLEWYDPSAITTKNGSLVITLSKVDDPSTNHDLQYRGRMMTTWNKFCFTSGMMLTSVVLPGANNVMGLWPAIWTMGNLGRAGYGASLDGMWPYSYDACDVGTLQNQTLEQQPRAALTTGPNDGTLSYLPGQRLSRCTCSGEDLDSKRLAGITDDAGYVSQSAQWGPFNAYYEWFNTSDSFVIYDETVTELNSYTGGVFQQATSGISKTGMLSVRWGCFSTYGFEYKPGYNDAFISWINDDTLAWTIKASGMAADDRVEISARPIPQEPMYMIINLGISENFGFVDVEHLQFPASMSVDWIRVYQNEDSINIGCDPPDFPTAAYIEQYLETYNNPNYTTFVGDFGQTNPKNSLIDTC</sequence>
<feature type="transmembrane region" description="Helical" evidence="10">
    <location>
        <begin position="114"/>
        <end position="137"/>
    </location>
</feature>
<proteinExistence type="inferred from homology"/>
<reference evidence="12 13" key="1">
    <citation type="journal article" date="2020" name="ISME J.">
        <title>Uncovering the hidden diversity of litter-decomposition mechanisms in mushroom-forming fungi.</title>
        <authorList>
            <person name="Floudas D."/>
            <person name="Bentzer J."/>
            <person name="Ahren D."/>
            <person name="Johansson T."/>
            <person name="Persson P."/>
            <person name="Tunlid A."/>
        </authorList>
    </citation>
    <scope>NUCLEOTIDE SEQUENCE [LARGE SCALE GENOMIC DNA]</scope>
    <source>
        <strain evidence="12 13">CBS 291.85</strain>
    </source>
</reference>
<comment type="caution">
    <text evidence="12">The sequence shown here is derived from an EMBL/GenBank/DDBJ whole genome shotgun (WGS) entry which is preliminary data.</text>
</comment>
<organism evidence="12 13">
    <name type="scientific">Tetrapyrgos nigripes</name>
    <dbReference type="NCBI Taxonomy" id="182062"/>
    <lineage>
        <taxon>Eukaryota</taxon>
        <taxon>Fungi</taxon>
        <taxon>Dikarya</taxon>
        <taxon>Basidiomycota</taxon>
        <taxon>Agaricomycotina</taxon>
        <taxon>Agaricomycetes</taxon>
        <taxon>Agaricomycetidae</taxon>
        <taxon>Agaricales</taxon>
        <taxon>Marasmiineae</taxon>
        <taxon>Marasmiaceae</taxon>
        <taxon>Tetrapyrgos</taxon>
    </lineage>
</organism>
<evidence type="ECO:0000256" key="5">
    <source>
        <dbReference type="ARBA" id="ARBA00022989"/>
    </source>
</evidence>
<dbReference type="OrthoDB" id="412647at2759"/>
<evidence type="ECO:0000256" key="10">
    <source>
        <dbReference type="SAM" id="Phobius"/>
    </source>
</evidence>
<keyword evidence="7" id="KW-0325">Glycoprotein</keyword>
<evidence type="ECO:0000313" key="13">
    <source>
        <dbReference type="Proteomes" id="UP000559256"/>
    </source>
</evidence>
<evidence type="ECO:0000256" key="2">
    <source>
        <dbReference type="ARBA" id="ARBA00010962"/>
    </source>
</evidence>
<dbReference type="PANTHER" id="PTHR31361">
    <property type="entry name" value="BETA-GLUCAN SYNTHESIS-ASSOCIATED PROTEIN KRE6-RELATED"/>
    <property type="match status" value="1"/>
</dbReference>
<dbReference type="PROSITE" id="PS51762">
    <property type="entry name" value="GH16_2"/>
    <property type="match status" value="1"/>
</dbReference>
<evidence type="ECO:0000256" key="3">
    <source>
        <dbReference type="ARBA" id="ARBA00022692"/>
    </source>
</evidence>
<keyword evidence="6 10" id="KW-0472">Membrane</keyword>
<keyword evidence="3 10" id="KW-0812">Transmembrane</keyword>
<dbReference type="InterPro" id="IPR005629">
    <property type="entry name" value="Skn1/Kre6/Sbg1"/>
</dbReference>
<keyword evidence="13" id="KW-1185">Reference proteome</keyword>
<name>A0A8H5LTI5_9AGAR</name>
<comment type="similarity">
    <text evidence="2">Belongs to the SKN1/KRE6 family.</text>
</comment>
<accession>A0A8H5LTI5</accession>
<evidence type="ECO:0000256" key="8">
    <source>
        <dbReference type="ARBA" id="ARBA00023316"/>
    </source>
</evidence>
<dbReference type="Proteomes" id="UP000559256">
    <property type="component" value="Unassembled WGS sequence"/>
</dbReference>
<gene>
    <name evidence="12" type="ORF">D9758_002859</name>
</gene>
<evidence type="ECO:0000256" key="4">
    <source>
        <dbReference type="ARBA" id="ARBA00022968"/>
    </source>
</evidence>
<dbReference type="EMBL" id="JAACJM010000014">
    <property type="protein sequence ID" value="KAF5368856.1"/>
    <property type="molecule type" value="Genomic_DNA"/>
</dbReference>
<dbReference type="SUPFAM" id="SSF49899">
    <property type="entry name" value="Concanavalin A-like lectins/glucanases"/>
    <property type="match status" value="1"/>
</dbReference>
<keyword evidence="5 10" id="KW-1133">Transmembrane helix</keyword>
<dbReference type="AlphaFoldDB" id="A0A8H5LTI5"/>
<dbReference type="GO" id="GO:0015926">
    <property type="term" value="F:glucosidase activity"/>
    <property type="evidence" value="ECO:0007669"/>
    <property type="project" value="TreeGrafter"/>
</dbReference>
<evidence type="ECO:0000256" key="9">
    <source>
        <dbReference type="SAM" id="MobiDB-lite"/>
    </source>
</evidence>
<feature type="region of interest" description="Disordered" evidence="9">
    <location>
        <begin position="1"/>
        <end position="20"/>
    </location>
</feature>
<dbReference type="GO" id="GO:0031505">
    <property type="term" value="P:fungal-type cell wall organization"/>
    <property type="evidence" value="ECO:0007669"/>
    <property type="project" value="TreeGrafter"/>
</dbReference>
<feature type="domain" description="GH16" evidence="11">
    <location>
        <begin position="177"/>
        <end position="533"/>
    </location>
</feature>
<dbReference type="GO" id="GO:0005789">
    <property type="term" value="C:endoplasmic reticulum membrane"/>
    <property type="evidence" value="ECO:0007669"/>
    <property type="project" value="TreeGrafter"/>
</dbReference>
<keyword evidence="8" id="KW-0961">Cell wall biogenesis/degradation</keyword>
<dbReference type="Pfam" id="PF03935">
    <property type="entry name" value="SKN1_KRE6_Sbg1"/>
    <property type="match status" value="1"/>
</dbReference>